<evidence type="ECO:0000313" key="6">
    <source>
        <dbReference type="EMBL" id="TCP37923.1"/>
    </source>
</evidence>
<dbReference type="Gene3D" id="1.10.10.10">
    <property type="entry name" value="Winged helix-like DNA-binding domain superfamily/Winged helix DNA-binding domain"/>
    <property type="match status" value="1"/>
</dbReference>
<dbReference type="InterPro" id="IPR000847">
    <property type="entry name" value="LysR_HTH_N"/>
</dbReference>
<evidence type="ECO:0000256" key="3">
    <source>
        <dbReference type="ARBA" id="ARBA00023125"/>
    </source>
</evidence>
<dbReference type="InterPro" id="IPR036390">
    <property type="entry name" value="WH_DNA-bd_sf"/>
</dbReference>
<dbReference type="FunFam" id="1.10.10.10:FF:000001">
    <property type="entry name" value="LysR family transcriptional regulator"/>
    <property type="match status" value="1"/>
</dbReference>
<keyword evidence="4" id="KW-0804">Transcription</keyword>
<evidence type="ECO:0000256" key="4">
    <source>
        <dbReference type="ARBA" id="ARBA00023163"/>
    </source>
</evidence>
<dbReference type="SUPFAM" id="SSF46785">
    <property type="entry name" value="Winged helix' DNA-binding domain"/>
    <property type="match status" value="1"/>
</dbReference>
<gene>
    <name evidence="6" type="ORF">EV659_102332</name>
</gene>
<feature type="domain" description="HTH lysR-type" evidence="5">
    <location>
        <begin position="1"/>
        <end position="59"/>
    </location>
</feature>
<dbReference type="RefSeq" id="WP_132707576.1">
    <property type="nucleotide sequence ID" value="NZ_JACIGF010000002.1"/>
</dbReference>
<comment type="similarity">
    <text evidence="1">Belongs to the LysR transcriptional regulatory family.</text>
</comment>
<dbReference type="GO" id="GO:0006351">
    <property type="term" value="P:DNA-templated transcription"/>
    <property type="evidence" value="ECO:0007669"/>
    <property type="project" value="TreeGrafter"/>
</dbReference>
<dbReference type="FunFam" id="3.40.190.290:FF:000001">
    <property type="entry name" value="Transcriptional regulator, LysR family"/>
    <property type="match status" value="1"/>
</dbReference>
<sequence>MDQLTAIRVFLRVADVAGFTEAARRLGVSKSAVSKQVTALEDHLGVKLVHRTTRQVRLTDEGRAYAERCRRLLDDLDEADAAVRSLRAAPRGRLRVNAALTFGTLHVAPALAAFCRAYPEVVVDLDLSDRFVDIVDEGYDLAIRIGALTDMGMIARQLAPARLAVVAAPDYLDARGMPAGPEALTDHACLLYKGRRGAAEWTLETADDPPRRSVVRVAGPLVANNGDVIRCAARDGLGLALMPTFAIADDLAAGRLVPALPGWAPPPAVVQAVYPPTRHLSAKVRAFIDFLAVRFGPDPVWDRLARGEEAGAA</sequence>
<dbReference type="GO" id="GO:0043565">
    <property type="term" value="F:sequence-specific DNA binding"/>
    <property type="evidence" value="ECO:0007669"/>
    <property type="project" value="TreeGrafter"/>
</dbReference>
<dbReference type="InterPro" id="IPR036388">
    <property type="entry name" value="WH-like_DNA-bd_sf"/>
</dbReference>
<keyword evidence="2" id="KW-0805">Transcription regulation</keyword>
<evidence type="ECO:0000256" key="1">
    <source>
        <dbReference type="ARBA" id="ARBA00009437"/>
    </source>
</evidence>
<keyword evidence="7" id="KW-1185">Reference proteome</keyword>
<accession>A0A4R2PQ56</accession>
<reference evidence="6 7" key="1">
    <citation type="submission" date="2019-03" db="EMBL/GenBank/DDBJ databases">
        <title>Genomic Encyclopedia of Type Strains, Phase IV (KMG-IV): sequencing the most valuable type-strain genomes for metagenomic binning, comparative biology and taxonomic classification.</title>
        <authorList>
            <person name="Goeker M."/>
        </authorList>
    </citation>
    <scope>NUCLEOTIDE SEQUENCE [LARGE SCALE GENOMIC DNA]</scope>
    <source>
        <strain evidence="6 7">DSM 2132</strain>
    </source>
</reference>
<dbReference type="Pfam" id="PF00126">
    <property type="entry name" value="HTH_1"/>
    <property type="match status" value="1"/>
</dbReference>
<protein>
    <submittedName>
        <fullName evidence="6">DNA-binding transcriptional LysR family regulator</fullName>
    </submittedName>
</protein>
<dbReference type="EMBL" id="SLXO01000002">
    <property type="protein sequence ID" value="TCP37923.1"/>
    <property type="molecule type" value="Genomic_DNA"/>
</dbReference>
<dbReference type="OrthoDB" id="9786526at2"/>
<dbReference type="AlphaFoldDB" id="A0A4R2PQ56"/>
<dbReference type="CDD" id="cd08422">
    <property type="entry name" value="PBP2_CrgA_like"/>
    <property type="match status" value="1"/>
</dbReference>
<dbReference type="Pfam" id="PF03466">
    <property type="entry name" value="LysR_substrate"/>
    <property type="match status" value="1"/>
</dbReference>
<dbReference type="Proteomes" id="UP000295399">
    <property type="component" value="Unassembled WGS sequence"/>
</dbReference>
<organism evidence="6 7">
    <name type="scientific">Rhodothalassium salexigens DSM 2132</name>
    <dbReference type="NCBI Taxonomy" id="1188247"/>
    <lineage>
        <taxon>Bacteria</taxon>
        <taxon>Pseudomonadati</taxon>
        <taxon>Pseudomonadota</taxon>
        <taxon>Alphaproteobacteria</taxon>
        <taxon>Rhodothalassiales</taxon>
        <taxon>Rhodothalassiaceae</taxon>
        <taxon>Rhodothalassium</taxon>
    </lineage>
</organism>
<dbReference type="GO" id="GO:0003700">
    <property type="term" value="F:DNA-binding transcription factor activity"/>
    <property type="evidence" value="ECO:0007669"/>
    <property type="project" value="InterPro"/>
</dbReference>
<dbReference type="SUPFAM" id="SSF53850">
    <property type="entry name" value="Periplasmic binding protein-like II"/>
    <property type="match status" value="1"/>
</dbReference>
<dbReference type="PANTHER" id="PTHR30537">
    <property type="entry name" value="HTH-TYPE TRANSCRIPTIONAL REGULATOR"/>
    <property type="match status" value="1"/>
</dbReference>
<dbReference type="PANTHER" id="PTHR30537:SF5">
    <property type="entry name" value="HTH-TYPE TRANSCRIPTIONAL ACTIVATOR TTDR-RELATED"/>
    <property type="match status" value="1"/>
</dbReference>
<dbReference type="InterPro" id="IPR058163">
    <property type="entry name" value="LysR-type_TF_proteobact-type"/>
</dbReference>
<evidence type="ECO:0000313" key="7">
    <source>
        <dbReference type="Proteomes" id="UP000295399"/>
    </source>
</evidence>
<name>A0A4R2PQ56_RHOSA</name>
<keyword evidence="3 6" id="KW-0238">DNA-binding</keyword>
<dbReference type="PRINTS" id="PR00039">
    <property type="entry name" value="HTHLYSR"/>
</dbReference>
<evidence type="ECO:0000259" key="5">
    <source>
        <dbReference type="PROSITE" id="PS50931"/>
    </source>
</evidence>
<dbReference type="PROSITE" id="PS50931">
    <property type="entry name" value="HTH_LYSR"/>
    <property type="match status" value="1"/>
</dbReference>
<dbReference type="InParanoid" id="A0A4R2PQ56"/>
<proteinExistence type="inferred from homology"/>
<dbReference type="FunCoup" id="A0A4R2PQ56">
    <property type="interactions" value="40"/>
</dbReference>
<comment type="caution">
    <text evidence="6">The sequence shown here is derived from an EMBL/GenBank/DDBJ whole genome shotgun (WGS) entry which is preliminary data.</text>
</comment>
<dbReference type="InterPro" id="IPR005119">
    <property type="entry name" value="LysR_subst-bd"/>
</dbReference>
<dbReference type="Gene3D" id="3.40.190.290">
    <property type="match status" value="1"/>
</dbReference>
<evidence type="ECO:0000256" key="2">
    <source>
        <dbReference type="ARBA" id="ARBA00023015"/>
    </source>
</evidence>